<accession>A0A4Q9MGI1</accession>
<gene>
    <name evidence="1" type="ORF">BD311DRAFT_528942</name>
</gene>
<dbReference type="Proteomes" id="UP000292957">
    <property type="component" value="Unassembled WGS sequence"/>
</dbReference>
<organism evidence="1">
    <name type="scientific">Dichomitus squalens</name>
    <dbReference type="NCBI Taxonomy" id="114155"/>
    <lineage>
        <taxon>Eukaryota</taxon>
        <taxon>Fungi</taxon>
        <taxon>Dikarya</taxon>
        <taxon>Basidiomycota</taxon>
        <taxon>Agaricomycotina</taxon>
        <taxon>Agaricomycetes</taxon>
        <taxon>Polyporales</taxon>
        <taxon>Polyporaceae</taxon>
        <taxon>Dichomitus</taxon>
    </lineage>
</organism>
<dbReference type="OrthoDB" id="292964at2759"/>
<dbReference type="EMBL" id="ML143469">
    <property type="protein sequence ID" value="TBU24951.1"/>
    <property type="molecule type" value="Genomic_DNA"/>
</dbReference>
<protein>
    <submittedName>
        <fullName evidence="1">Uncharacterized protein</fullName>
    </submittedName>
</protein>
<dbReference type="Gene3D" id="3.40.250.10">
    <property type="entry name" value="Rhodanese-like domain"/>
    <property type="match status" value="1"/>
</dbReference>
<sequence length="162" mass="17840">MLDALELSIILVDAINSGTGIEGREASVAAWEVCTEPSTYIFQRDSMNRSTIEDALSISVRDRSVLSANRDKFDLVTIYDNAFKNMGDVHSPVSVLFKAIHETAFRKILKNVSMLLIGGSQAWKCEYGKEETLSGSSKSVGDHWSPAGAPRCRWACRGGRRP</sequence>
<proteinExistence type="predicted"/>
<evidence type="ECO:0000313" key="1">
    <source>
        <dbReference type="EMBL" id="TBU24951.1"/>
    </source>
</evidence>
<reference evidence="1" key="1">
    <citation type="submission" date="2019-01" db="EMBL/GenBank/DDBJ databases">
        <title>Draft genome sequences of three monokaryotic isolates of the white-rot basidiomycete fungus Dichomitus squalens.</title>
        <authorList>
            <consortium name="DOE Joint Genome Institute"/>
            <person name="Lopez S.C."/>
            <person name="Andreopoulos B."/>
            <person name="Pangilinan J."/>
            <person name="Lipzen A."/>
            <person name="Riley R."/>
            <person name="Ahrendt S."/>
            <person name="Ng V."/>
            <person name="Barry K."/>
            <person name="Daum C."/>
            <person name="Grigoriev I.V."/>
            <person name="Hilden K.S."/>
            <person name="Makela M.R."/>
            <person name="de Vries R.P."/>
        </authorList>
    </citation>
    <scope>NUCLEOTIDE SEQUENCE [LARGE SCALE GENOMIC DNA]</scope>
    <source>
        <strain evidence="1">OM18370.1</strain>
    </source>
</reference>
<dbReference type="InterPro" id="IPR036873">
    <property type="entry name" value="Rhodanese-like_dom_sf"/>
</dbReference>
<name>A0A4Q9MGI1_9APHY</name>
<dbReference type="AlphaFoldDB" id="A0A4Q9MGI1"/>